<gene>
    <name evidence="1" type="ORF">MANES_14G170001v8</name>
</gene>
<reference evidence="2" key="1">
    <citation type="journal article" date="2016" name="Nat. Biotechnol.">
        <title>Sequencing wild and cultivated cassava and related species reveals extensive interspecific hybridization and genetic diversity.</title>
        <authorList>
            <person name="Bredeson J.V."/>
            <person name="Lyons J.B."/>
            <person name="Prochnik S.E."/>
            <person name="Wu G.A."/>
            <person name="Ha C.M."/>
            <person name="Edsinger-Gonzales E."/>
            <person name="Grimwood J."/>
            <person name="Schmutz J."/>
            <person name="Rabbi I.Y."/>
            <person name="Egesi C."/>
            <person name="Nauluvula P."/>
            <person name="Lebot V."/>
            <person name="Ndunguru J."/>
            <person name="Mkamilo G."/>
            <person name="Bart R.S."/>
            <person name="Setter T.L."/>
            <person name="Gleadow R.M."/>
            <person name="Kulakow P."/>
            <person name="Ferguson M.E."/>
            <person name="Rounsley S."/>
            <person name="Rokhsar D.S."/>
        </authorList>
    </citation>
    <scope>NUCLEOTIDE SEQUENCE [LARGE SCALE GENOMIC DNA]</scope>
    <source>
        <strain evidence="2">cv. AM560-2</strain>
    </source>
</reference>
<keyword evidence="2" id="KW-1185">Reference proteome</keyword>
<comment type="caution">
    <text evidence="1">The sequence shown here is derived from an EMBL/GenBank/DDBJ whole genome shotgun (WGS) entry which is preliminary data.</text>
</comment>
<dbReference type="Proteomes" id="UP000091857">
    <property type="component" value="Chromosome 14"/>
</dbReference>
<sequence length="67" mass="7019">MSCSSCQAPTCCNFCRRSALTSVVHSSSLTSTVAGLPTTCNSLKPDLQDCECCSVQSVNSVIEKLAD</sequence>
<organism evidence="1 2">
    <name type="scientific">Manihot esculenta</name>
    <name type="common">Cassava</name>
    <name type="synonym">Jatropha manihot</name>
    <dbReference type="NCBI Taxonomy" id="3983"/>
    <lineage>
        <taxon>Eukaryota</taxon>
        <taxon>Viridiplantae</taxon>
        <taxon>Streptophyta</taxon>
        <taxon>Embryophyta</taxon>
        <taxon>Tracheophyta</taxon>
        <taxon>Spermatophyta</taxon>
        <taxon>Magnoliopsida</taxon>
        <taxon>eudicotyledons</taxon>
        <taxon>Gunneridae</taxon>
        <taxon>Pentapetalae</taxon>
        <taxon>rosids</taxon>
        <taxon>fabids</taxon>
        <taxon>Malpighiales</taxon>
        <taxon>Euphorbiaceae</taxon>
        <taxon>Crotonoideae</taxon>
        <taxon>Manihoteae</taxon>
        <taxon>Manihot</taxon>
    </lineage>
</organism>
<proteinExistence type="predicted"/>
<protein>
    <submittedName>
        <fullName evidence="1">Uncharacterized protein</fullName>
    </submittedName>
</protein>
<evidence type="ECO:0000313" key="1">
    <source>
        <dbReference type="EMBL" id="KAG8639799.1"/>
    </source>
</evidence>
<dbReference type="EMBL" id="CM004400">
    <property type="protein sequence ID" value="KAG8639799.1"/>
    <property type="molecule type" value="Genomic_DNA"/>
</dbReference>
<accession>A0ACB7GHI7</accession>
<evidence type="ECO:0000313" key="2">
    <source>
        <dbReference type="Proteomes" id="UP000091857"/>
    </source>
</evidence>
<name>A0ACB7GHI7_MANES</name>